<dbReference type="PANTHER" id="PTHR42879">
    <property type="entry name" value="3-OXOACYL-(ACYL-CARRIER-PROTEIN) REDUCTASE"/>
    <property type="match status" value="1"/>
</dbReference>
<evidence type="ECO:0000256" key="5">
    <source>
        <dbReference type="ARBA" id="ARBA00040781"/>
    </source>
</evidence>
<proteinExistence type="inferred from homology"/>
<dbReference type="RefSeq" id="WP_317743480.1">
    <property type="nucleotide sequence ID" value="NZ_JAWLUP010000031.1"/>
</dbReference>
<evidence type="ECO:0000256" key="2">
    <source>
        <dbReference type="ARBA" id="ARBA00006484"/>
    </source>
</evidence>
<dbReference type="AlphaFoldDB" id="A0AAE4UZV5"/>
<keyword evidence="4" id="KW-0560">Oxidoreductase</keyword>
<dbReference type="InterPro" id="IPR020904">
    <property type="entry name" value="Sc_DH/Rdtase_CS"/>
</dbReference>
<dbReference type="InterPro" id="IPR002347">
    <property type="entry name" value="SDR_fam"/>
</dbReference>
<comment type="catalytic activity">
    <reaction evidence="6">
        <text>a (3R)-hydroxyacyl-[ACP] + NADP(+) = a 3-oxoacyl-[ACP] + NADPH + H(+)</text>
        <dbReference type="Rhea" id="RHEA:17397"/>
        <dbReference type="Rhea" id="RHEA-COMP:9916"/>
        <dbReference type="Rhea" id="RHEA-COMP:9945"/>
        <dbReference type="ChEBI" id="CHEBI:15378"/>
        <dbReference type="ChEBI" id="CHEBI:57783"/>
        <dbReference type="ChEBI" id="CHEBI:58349"/>
        <dbReference type="ChEBI" id="CHEBI:78776"/>
        <dbReference type="ChEBI" id="CHEBI:78827"/>
        <dbReference type="EC" id="1.1.1.100"/>
    </reaction>
    <physiologicalReaction direction="right-to-left" evidence="6">
        <dbReference type="Rhea" id="RHEA:17399"/>
    </physiologicalReaction>
</comment>
<dbReference type="Pfam" id="PF13561">
    <property type="entry name" value="adh_short_C2"/>
    <property type="match status" value="1"/>
</dbReference>
<evidence type="ECO:0000256" key="4">
    <source>
        <dbReference type="ARBA" id="ARBA00023002"/>
    </source>
</evidence>
<accession>A0AAE4UZV5</accession>
<keyword evidence="3" id="KW-0964">Secreted</keyword>
<dbReference type="InterPro" id="IPR036291">
    <property type="entry name" value="NAD(P)-bd_dom_sf"/>
</dbReference>
<comment type="subcellular location">
    <subcellularLocation>
        <location evidence="1">Secreted</location>
        <location evidence="1">Cell wall</location>
    </subcellularLocation>
</comment>
<organism evidence="7 8">
    <name type="scientific">Rhodococcus oxybenzonivorans</name>
    <dbReference type="NCBI Taxonomy" id="1990687"/>
    <lineage>
        <taxon>Bacteria</taxon>
        <taxon>Bacillati</taxon>
        <taxon>Actinomycetota</taxon>
        <taxon>Actinomycetes</taxon>
        <taxon>Mycobacteriales</taxon>
        <taxon>Nocardiaceae</taxon>
        <taxon>Rhodococcus</taxon>
    </lineage>
</organism>
<dbReference type="PROSITE" id="PS00061">
    <property type="entry name" value="ADH_SHORT"/>
    <property type="match status" value="1"/>
</dbReference>
<evidence type="ECO:0000313" key="7">
    <source>
        <dbReference type="EMBL" id="MDV7265757.1"/>
    </source>
</evidence>
<dbReference type="PRINTS" id="PR00081">
    <property type="entry name" value="GDHRDH"/>
</dbReference>
<comment type="similarity">
    <text evidence="2">Belongs to the short-chain dehydrogenases/reductases (SDR) family.</text>
</comment>
<dbReference type="GO" id="GO:0004316">
    <property type="term" value="F:3-oxoacyl-[acyl-carrier-protein] reductase (NADPH) activity"/>
    <property type="evidence" value="ECO:0007669"/>
    <property type="project" value="UniProtKB-EC"/>
</dbReference>
<evidence type="ECO:0000256" key="6">
    <source>
        <dbReference type="ARBA" id="ARBA00047400"/>
    </source>
</evidence>
<dbReference type="Proteomes" id="UP001185863">
    <property type="component" value="Unassembled WGS sequence"/>
</dbReference>
<comment type="caution">
    <text evidence="7">The sequence shown here is derived from an EMBL/GenBank/DDBJ whole genome shotgun (WGS) entry which is preliminary data.</text>
</comment>
<dbReference type="CDD" id="cd05233">
    <property type="entry name" value="SDR_c"/>
    <property type="match status" value="1"/>
</dbReference>
<dbReference type="InterPro" id="IPR050259">
    <property type="entry name" value="SDR"/>
</dbReference>
<dbReference type="GO" id="GO:0032787">
    <property type="term" value="P:monocarboxylic acid metabolic process"/>
    <property type="evidence" value="ECO:0007669"/>
    <property type="project" value="UniProtKB-ARBA"/>
</dbReference>
<reference evidence="7" key="1">
    <citation type="submission" date="2023-10" db="EMBL/GenBank/DDBJ databases">
        <title>Development of a sustainable strategy for remediation of hydrocarbon-contaminated territories based on the waste exchange concept.</title>
        <authorList>
            <person name="Krivoruchko A."/>
        </authorList>
    </citation>
    <scope>NUCLEOTIDE SEQUENCE</scope>
    <source>
        <strain evidence="7">IEGM 68</strain>
    </source>
</reference>
<dbReference type="Gene3D" id="3.40.50.720">
    <property type="entry name" value="NAD(P)-binding Rossmann-like Domain"/>
    <property type="match status" value="1"/>
</dbReference>
<name>A0AAE4UZV5_9NOCA</name>
<evidence type="ECO:0000256" key="1">
    <source>
        <dbReference type="ARBA" id="ARBA00004191"/>
    </source>
</evidence>
<dbReference type="NCBIfam" id="NF005559">
    <property type="entry name" value="PRK07231.1"/>
    <property type="match status" value="1"/>
</dbReference>
<dbReference type="FunFam" id="3.40.50.720:FF:000084">
    <property type="entry name" value="Short-chain dehydrogenase reductase"/>
    <property type="match status" value="1"/>
</dbReference>
<keyword evidence="3" id="KW-0134">Cell wall</keyword>
<gene>
    <name evidence="7" type="ORF">R4315_14565</name>
</gene>
<dbReference type="EMBL" id="JAWLUP010000031">
    <property type="protein sequence ID" value="MDV7265757.1"/>
    <property type="molecule type" value="Genomic_DNA"/>
</dbReference>
<dbReference type="PRINTS" id="PR00080">
    <property type="entry name" value="SDRFAMILY"/>
</dbReference>
<evidence type="ECO:0000256" key="3">
    <source>
        <dbReference type="ARBA" id="ARBA00022512"/>
    </source>
</evidence>
<dbReference type="PANTHER" id="PTHR42879:SF2">
    <property type="entry name" value="3-OXOACYL-[ACYL-CARRIER-PROTEIN] REDUCTASE FABG"/>
    <property type="match status" value="1"/>
</dbReference>
<protein>
    <recommendedName>
        <fullName evidence="5">3-oxoacyl-[acyl-carrier-protein] reductase MabA</fullName>
    </recommendedName>
</protein>
<dbReference type="NCBIfam" id="NF009466">
    <property type="entry name" value="PRK12826.1-2"/>
    <property type="match status" value="1"/>
</dbReference>
<sequence>MNSPSNMPVSNPAAIVTGGGSGIGAAIASHVARTGTPVVVADNNLDRAQETTKRIADAGGESTAVHTEVTDPKSLKGAVDATLDRYGALRYAVNDVGLGHVGPFIAELSDEDWRKVIDVNLTSVFYGIRAVIPAMAAAGGGAIVNVASVAGVWATAGNSAYVTAKHGLIGLTKAAALEYGPDGIRVNVVGPGYVDTPLMRRDVSPARRAAMSARTAVGRLGDPEDVAEVVGFLLSDAARFVTGALYMADGGFTTGYEGAALEWL</sequence>
<dbReference type="SUPFAM" id="SSF51735">
    <property type="entry name" value="NAD(P)-binding Rossmann-fold domains"/>
    <property type="match status" value="1"/>
</dbReference>
<evidence type="ECO:0000313" key="8">
    <source>
        <dbReference type="Proteomes" id="UP001185863"/>
    </source>
</evidence>